<gene>
    <name evidence="2" type="ORF">SNAT2548_LOCUS2845</name>
</gene>
<dbReference type="Proteomes" id="UP000604046">
    <property type="component" value="Unassembled WGS sequence"/>
</dbReference>
<proteinExistence type="predicted"/>
<evidence type="ECO:0000256" key="1">
    <source>
        <dbReference type="SAM" id="SignalP"/>
    </source>
</evidence>
<organism evidence="2 3">
    <name type="scientific">Symbiodinium natans</name>
    <dbReference type="NCBI Taxonomy" id="878477"/>
    <lineage>
        <taxon>Eukaryota</taxon>
        <taxon>Sar</taxon>
        <taxon>Alveolata</taxon>
        <taxon>Dinophyceae</taxon>
        <taxon>Suessiales</taxon>
        <taxon>Symbiodiniaceae</taxon>
        <taxon>Symbiodinium</taxon>
    </lineage>
</organism>
<keyword evidence="1" id="KW-0732">Signal</keyword>
<feature type="chain" id="PRO_5032546562" evidence="1">
    <location>
        <begin position="19"/>
        <end position="190"/>
    </location>
</feature>
<protein>
    <submittedName>
        <fullName evidence="2">Uncharacterized protein</fullName>
    </submittedName>
</protein>
<dbReference type="AlphaFoldDB" id="A0A812I658"/>
<keyword evidence="3" id="KW-1185">Reference proteome</keyword>
<dbReference type="EMBL" id="CAJNDS010000170">
    <property type="protein sequence ID" value="CAE6973634.1"/>
    <property type="molecule type" value="Genomic_DNA"/>
</dbReference>
<reference evidence="2" key="1">
    <citation type="submission" date="2021-02" db="EMBL/GenBank/DDBJ databases">
        <authorList>
            <person name="Dougan E. K."/>
            <person name="Rhodes N."/>
            <person name="Thang M."/>
            <person name="Chan C."/>
        </authorList>
    </citation>
    <scope>NUCLEOTIDE SEQUENCE</scope>
</reference>
<evidence type="ECO:0000313" key="3">
    <source>
        <dbReference type="Proteomes" id="UP000604046"/>
    </source>
</evidence>
<evidence type="ECO:0000313" key="2">
    <source>
        <dbReference type="EMBL" id="CAE6973634.1"/>
    </source>
</evidence>
<accession>A0A812I658</accession>
<sequence length="190" mass="21059">MLVLYFRAILGAIQSASAGGDTSPEVGAFSAAWRYWGGTQQGSIKVAQRRRCRRQLASSFRRDRWTAPQSRSQFSRILSDHLWQSEAYRENNFLAFRSSGCSSTSTAALTTAPQLLATFTDLGQHRQHSLALPLHAVSRPYLPIDWNPAVPCSVAVRLAVHSFAKVQQCPLQQAPFTQAQMPKAQLRPAC</sequence>
<comment type="caution">
    <text evidence="2">The sequence shown here is derived from an EMBL/GenBank/DDBJ whole genome shotgun (WGS) entry which is preliminary data.</text>
</comment>
<name>A0A812I658_9DINO</name>
<feature type="signal peptide" evidence="1">
    <location>
        <begin position="1"/>
        <end position="18"/>
    </location>
</feature>